<dbReference type="Gene3D" id="2.70.70.10">
    <property type="entry name" value="Glucose Permease (Domain IIA)"/>
    <property type="match status" value="1"/>
</dbReference>
<dbReference type="InterPro" id="IPR050570">
    <property type="entry name" value="Cell_wall_metabolism_enzyme"/>
</dbReference>
<dbReference type="InterPro" id="IPR011055">
    <property type="entry name" value="Dup_hybrid_motif"/>
</dbReference>
<feature type="transmembrane region" description="Helical" evidence="2">
    <location>
        <begin position="40"/>
        <end position="61"/>
    </location>
</feature>
<dbReference type="CDD" id="cd12797">
    <property type="entry name" value="M23_peptidase"/>
    <property type="match status" value="1"/>
</dbReference>
<keyword evidence="1" id="KW-0732">Signal</keyword>
<keyword evidence="2" id="KW-0472">Membrane</keyword>
<sequence>MKDKKKKPKKIKRKLLDKYRLLILNENTFEERLSFKLTRLNVFVLCSLIAVFLISLTYLLIAFTPLREYIPGYSSTALKKQATELNYKTDSLQQVISMNELYYASIKKVLKGDVSASDFNKDSIIEAVKLEASEVNLNPNAEDSLLREKVDKEDKYNLFESATSATNFVLFPPVNGTITEDYNAQEKHYAVDIAVAKDTPVKATADGIVIFSEWTVSTGYVIIIEHSYGLISIYKHNASLTKEQGDLVKAGEVIATAGNTGELTTGPHLHFELWNDGYPINPTNFIDFNK</sequence>
<reference evidence="5" key="1">
    <citation type="journal article" date="2019" name="Int. J. Syst. Evol. Microbiol.">
        <title>The Global Catalogue of Microorganisms (GCM) 10K type strain sequencing project: providing services to taxonomists for standard genome sequencing and annotation.</title>
        <authorList>
            <consortium name="The Broad Institute Genomics Platform"/>
            <consortium name="The Broad Institute Genome Sequencing Center for Infectious Disease"/>
            <person name="Wu L."/>
            <person name="Ma J."/>
        </authorList>
    </citation>
    <scope>NUCLEOTIDE SEQUENCE [LARGE SCALE GENOMIC DNA]</scope>
    <source>
        <strain evidence="5">JCM 18325</strain>
    </source>
</reference>
<dbReference type="InterPro" id="IPR016047">
    <property type="entry name" value="M23ase_b-sheet_dom"/>
</dbReference>
<dbReference type="Pfam" id="PF01551">
    <property type="entry name" value="Peptidase_M23"/>
    <property type="match status" value="1"/>
</dbReference>
<keyword evidence="2" id="KW-1133">Transmembrane helix</keyword>
<dbReference type="PANTHER" id="PTHR21666:SF289">
    <property type="entry name" value="L-ALA--D-GLU ENDOPEPTIDASE"/>
    <property type="match status" value="1"/>
</dbReference>
<name>A0ABP9BZI3_9FLAO</name>
<organism evidence="4 5">
    <name type="scientific">Litoribaculum gwangyangense</name>
    <dbReference type="NCBI Taxonomy" id="1130722"/>
    <lineage>
        <taxon>Bacteria</taxon>
        <taxon>Pseudomonadati</taxon>
        <taxon>Bacteroidota</taxon>
        <taxon>Flavobacteriia</taxon>
        <taxon>Flavobacteriales</taxon>
        <taxon>Flavobacteriaceae</taxon>
        <taxon>Litoribaculum</taxon>
    </lineage>
</organism>
<keyword evidence="5" id="KW-1185">Reference proteome</keyword>
<evidence type="ECO:0000259" key="3">
    <source>
        <dbReference type="Pfam" id="PF01551"/>
    </source>
</evidence>
<evidence type="ECO:0000313" key="4">
    <source>
        <dbReference type="EMBL" id="GAA4802339.1"/>
    </source>
</evidence>
<gene>
    <name evidence="4" type="ORF">GCM10023330_05530</name>
</gene>
<accession>A0ABP9BZI3</accession>
<protein>
    <submittedName>
        <fullName evidence="4">M23 family metallopeptidase</fullName>
    </submittedName>
</protein>
<dbReference type="RefSeq" id="WP_345275405.1">
    <property type="nucleotide sequence ID" value="NZ_BAABJW010000001.1"/>
</dbReference>
<dbReference type="PANTHER" id="PTHR21666">
    <property type="entry name" value="PEPTIDASE-RELATED"/>
    <property type="match status" value="1"/>
</dbReference>
<evidence type="ECO:0000256" key="2">
    <source>
        <dbReference type="SAM" id="Phobius"/>
    </source>
</evidence>
<keyword evidence="2" id="KW-0812">Transmembrane</keyword>
<dbReference type="SUPFAM" id="SSF51261">
    <property type="entry name" value="Duplicated hybrid motif"/>
    <property type="match status" value="1"/>
</dbReference>
<evidence type="ECO:0000256" key="1">
    <source>
        <dbReference type="ARBA" id="ARBA00022729"/>
    </source>
</evidence>
<comment type="caution">
    <text evidence="4">The sequence shown here is derived from an EMBL/GenBank/DDBJ whole genome shotgun (WGS) entry which is preliminary data.</text>
</comment>
<dbReference type="Proteomes" id="UP001501433">
    <property type="component" value="Unassembled WGS sequence"/>
</dbReference>
<dbReference type="EMBL" id="BAABJW010000001">
    <property type="protein sequence ID" value="GAA4802339.1"/>
    <property type="molecule type" value="Genomic_DNA"/>
</dbReference>
<feature type="domain" description="M23ase beta-sheet core" evidence="3">
    <location>
        <begin position="187"/>
        <end position="282"/>
    </location>
</feature>
<evidence type="ECO:0000313" key="5">
    <source>
        <dbReference type="Proteomes" id="UP001501433"/>
    </source>
</evidence>
<proteinExistence type="predicted"/>